<evidence type="ECO:0000313" key="2">
    <source>
        <dbReference type="EMBL" id="KRM17998.1"/>
    </source>
</evidence>
<dbReference type="Pfam" id="PF20313">
    <property type="entry name" value="DUF6609"/>
    <property type="match status" value="1"/>
</dbReference>
<proteinExistence type="predicted"/>
<gene>
    <name evidence="2" type="ORF">FD31_GL002166</name>
</gene>
<organism evidence="2 3">
    <name type="scientific">Companilactobacillus nantensis DSM 16982</name>
    <dbReference type="NCBI Taxonomy" id="1423774"/>
    <lineage>
        <taxon>Bacteria</taxon>
        <taxon>Bacillati</taxon>
        <taxon>Bacillota</taxon>
        <taxon>Bacilli</taxon>
        <taxon>Lactobacillales</taxon>
        <taxon>Lactobacillaceae</taxon>
        <taxon>Companilactobacillus</taxon>
    </lineage>
</organism>
<name>A0A0R1WJF3_9LACO</name>
<dbReference type="PATRIC" id="fig|1423774.3.peg.2246"/>
<keyword evidence="1" id="KW-0472">Membrane</keyword>
<feature type="transmembrane region" description="Helical" evidence="1">
    <location>
        <begin position="34"/>
        <end position="52"/>
    </location>
</feature>
<dbReference type="InterPro" id="IPR046717">
    <property type="entry name" value="DUF6609"/>
</dbReference>
<reference evidence="2 3" key="1">
    <citation type="journal article" date="2015" name="Genome Announc.">
        <title>Expanding the biotechnology potential of lactobacilli through comparative genomics of 213 strains and associated genera.</title>
        <authorList>
            <person name="Sun Z."/>
            <person name="Harris H.M."/>
            <person name="McCann A."/>
            <person name="Guo C."/>
            <person name="Argimon S."/>
            <person name="Zhang W."/>
            <person name="Yang X."/>
            <person name="Jeffery I.B."/>
            <person name="Cooney J.C."/>
            <person name="Kagawa T.F."/>
            <person name="Liu W."/>
            <person name="Song Y."/>
            <person name="Salvetti E."/>
            <person name="Wrobel A."/>
            <person name="Rasinkangas P."/>
            <person name="Parkhill J."/>
            <person name="Rea M.C."/>
            <person name="O'Sullivan O."/>
            <person name="Ritari J."/>
            <person name="Douillard F.P."/>
            <person name="Paul Ross R."/>
            <person name="Yang R."/>
            <person name="Briner A.E."/>
            <person name="Felis G.E."/>
            <person name="de Vos W.M."/>
            <person name="Barrangou R."/>
            <person name="Klaenhammer T.R."/>
            <person name="Caufield P.W."/>
            <person name="Cui Y."/>
            <person name="Zhang H."/>
            <person name="O'Toole P.W."/>
        </authorList>
    </citation>
    <scope>NUCLEOTIDE SEQUENCE [LARGE SCALE GENOMIC DNA]</scope>
    <source>
        <strain evidence="2 3">DSM 16982</strain>
    </source>
</reference>
<dbReference type="EMBL" id="AZFV01000005">
    <property type="protein sequence ID" value="KRM17998.1"/>
    <property type="molecule type" value="Genomic_DNA"/>
</dbReference>
<dbReference type="Proteomes" id="UP000051302">
    <property type="component" value="Unassembled WGS sequence"/>
</dbReference>
<keyword evidence="1" id="KW-0812">Transmembrane</keyword>
<accession>A0A0R1WJF3</accession>
<feature type="transmembrane region" description="Helical" evidence="1">
    <location>
        <begin position="6"/>
        <end position="27"/>
    </location>
</feature>
<evidence type="ECO:0000313" key="3">
    <source>
        <dbReference type="Proteomes" id="UP000051302"/>
    </source>
</evidence>
<keyword evidence="3" id="KW-1185">Reference proteome</keyword>
<dbReference type="AlphaFoldDB" id="A0A0R1WJF3"/>
<sequence>MYLNAIQSVYMTWIMVLIAVGLHFFAFIPVHGKIIGILGIVTILNGLIGILAHFPLDMIFVSDGVIKMIFGLIYLKVSPINF</sequence>
<comment type="caution">
    <text evidence="2">The sequence shown here is derived from an EMBL/GenBank/DDBJ whole genome shotgun (WGS) entry which is preliminary data.</text>
</comment>
<evidence type="ECO:0000256" key="1">
    <source>
        <dbReference type="SAM" id="Phobius"/>
    </source>
</evidence>
<protein>
    <submittedName>
        <fullName evidence="2">Uncharacterized protein</fullName>
    </submittedName>
</protein>
<keyword evidence="1" id="KW-1133">Transmembrane helix</keyword>